<dbReference type="PROSITE" id="PS00435">
    <property type="entry name" value="PEROXIDASE_1"/>
    <property type="match status" value="1"/>
</dbReference>
<dbReference type="GO" id="GO:0000302">
    <property type="term" value="P:response to reactive oxygen species"/>
    <property type="evidence" value="ECO:0007669"/>
    <property type="project" value="TreeGrafter"/>
</dbReference>
<dbReference type="EC" id="1.11.1.-" evidence="14"/>
<feature type="disulfide bond" evidence="13">
    <location>
        <begin position="26"/>
        <end position="39"/>
    </location>
</feature>
<feature type="binding site" evidence="11">
    <location>
        <position position="219"/>
    </location>
    <ligand>
        <name>Ca(2+)</name>
        <dbReference type="ChEBI" id="CHEBI:29108"/>
        <label>2</label>
    </ligand>
</feature>
<evidence type="ECO:0000256" key="3">
    <source>
        <dbReference type="ARBA" id="ARBA00022617"/>
    </source>
</evidence>
<accession>A0A286UE76</accession>
<comment type="cofactor">
    <cofactor evidence="11 14">
        <name>Ca(2+)</name>
        <dbReference type="ChEBI" id="CHEBI:29108"/>
    </cofactor>
    <text evidence="11 14">Binds 2 calcium ions per subunit.</text>
</comment>
<name>A0A286UE76_9AGAM</name>
<dbReference type="GO" id="GO:0046872">
    <property type="term" value="F:metal ion binding"/>
    <property type="evidence" value="ECO:0007669"/>
    <property type="project" value="UniProtKB-UniRule"/>
</dbReference>
<evidence type="ECO:0000256" key="12">
    <source>
        <dbReference type="PIRSR" id="PIRSR601621-3"/>
    </source>
</evidence>
<dbReference type="GO" id="GO:0020037">
    <property type="term" value="F:heme binding"/>
    <property type="evidence" value="ECO:0007669"/>
    <property type="project" value="UniProtKB-UniRule"/>
</dbReference>
<feature type="binding site" evidence="11">
    <location>
        <position position="85"/>
    </location>
    <ligand>
        <name>Ca(2+)</name>
        <dbReference type="ChEBI" id="CHEBI:29108"/>
        <label>1</label>
    </ligand>
</feature>
<dbReference type="SUPFAM" id="SSF48113">
    <property type="entry name" value="Heme-dependent peroxidases"/>
    <property type="match status" value="1"/>
</dbReference>
<dbReference type="PANTHER" id="PTHR31356">
    <property type="entry name" value="THYLAKOID LUMENAL 29 KDA PROTEIN, CHLOROPLASTIC-RELATED"/>
    <property type="match status" value="1"/>
</dbReference>
<feature type="binding site" evidence="11">
    <location>
        <position position="83"/>
    </location>
    <ligand>
        <name>Ca(2+)</name>
        <dbReference type="ChEBI" id="CHEBI:29108"/>
        <label>1</label>
    </ligand>
</feature>
<evidence type="ECO:0000256" key="1">
    <source>
        <dbReference type="ARBA" id="ARBA00006089"/>
    </source>
</evidence>
<feature type="binding site" evidence="11">
    <location>
        <position position="212"/>
    </location>
    <ligand>
        <name>Ca(2+)</name>
        <dbReference type="ChEBI" id="CHEBI:29108"/>
        <label>2</label>
    </ligand>
</feature>
<dbReference type="PRINTS" id="PR00462">
    <property type="entry name" value="LIGNINASE"/>
</dbReference>
<keyword evidence="4 11" id="KW-0479">Metal-binding</keyword>
<feature type="domain" description="Plant heme peroxidase family profile" evidence="15">
    <location>
        <begin position="106"/>
        <end position="320"/>
    </location>
</feature>
<dbReference type="InterPro" id="IPR010255">
    <property type="entry name" value="Haem_peroxidase_sf"/>
</dbReference>
<reference evidence="16 17" key="1">
    <citation type="journal article" date="2017" name="Mol. Ecol.">
        <title>Comparative and population genomic landscape of Phellinus noxius: A hypervariable fungus causing root rot in trees.</title>
        <authorList>
            <person name="Chung C.L."/>
            <person name="Lee T.J."/>
            <person name="Akiba M."/>
            <person name="Lee H.H."/>
            <person name="Kuo T.H."/>
            <person name="Liu D."/>
            <person name="Ke H.M."/>
            <person name="Yokoi T."/>
            <person name="Roa M.B."/>
            <person name="Lu M.J."/>
            <person name="Chang Y.Y."/>
            <person name="Ann P.J."/>
            <person name="Tsai J.N."/>
            <person name="Chen C.Y."/>
            <person name="Tzean S.S."/>
            <person name="Ota Y."/>
            <person name="Hattori T."/>
            <person name="Sahashi N."/>
            <person name="Liou R.F."/>
            <person name="Kikuchi T."/>
            <person name="Tsai I.J."/>
        </authorList>
    </citation>
    <scope>NUCLEOTIDE SEQUENCE [LARGE SCALE GENOMIC DNA]</scope>
    <source>
        <strain evidence="16 17">FFPRI411160</strain>
    </source>
</reference>
<keyword evidence="9" id="KW-0325">Glycoprotein</keyword>
<dbReference type="InterPro" id="IPR044831">
    <property type="entry name" value="Ccp1-like"/>
</dbReference>
<dbReference type="AlphaFoldDB" id="A0A286UE76"/>
<sequence length="341" mass="35793">MVQKYLFALSAFVAVASAALTRRVACPDGVNTATNAACCAFFPLRDELQNNLFNNECGQEVRESVRLTFHDGVGFSPTNGGGGADGSIITFSDIEILFPPNDDGGVEDIVNNLKPLVSAFNVTPGDLIYFAAATALTNCAGAPRIQFFAGRPDPLGPAPDGTVNSPGDSVDVIIERFSEIGFAPEEIVALLASHSIGAADGVTGARHGAPFDSSAHVFDSQIFIETRMTTALDGMVRLPSDALLARDERTACTWQSFILDEDKMRSEFGAAMVKLSLVHQDQDQLVDCSELIPEAIAPLAVGPYLPGTDTAIDAACAATPFPSASLTASASITSVTPVNDF</sequence>
<evidence type="ECO:0000313" key="17">
    <source>
        <dbReference type="Proteomes" id="UP000217199"/>
    </source>
</evidence>
<dbReference type="InterPro" id="IPR019793">
    <property type="entry name" value="Peroxidases_heam-ligand_BS"/>
</dbReference>
<evidence type="ECO:0000256" key="13">
    <source>
        <dbReference type="PIRSR" id="PIRSR601621-4"/>
    </source>
</evidence>
<dbReference type="Gene3D" id="1.10.520.10">
    <property type="match status" value="1"/>
</dbReference>
<feature type="binding site" evidence="11">
    <location>
        <position position="71"/>
    </location>
    <ligand>
        <name>Ca(2+)</name>
        <dbReference type="ChEBI" id="CHEBI:29108"/>
        <label>1</label>
    </ligand>
</feature>
<evidence type="ECO:0000256" key="10">
    <source>
        <dbReference type="PIRSR" id="PIRSR601621-1"/>
    </source>
</evidence>
<comment type="similarity">
    <text evidence="1 14">Belongs to the peroxidase family. Ligninase subfamily.</text>
</comment>
<dbReference type="PANTHER" id="PTHR31356:SF66">
    <property type="entry name" value="CATALASE-PEROXIDASE"/>
    <property type="match status" value="1"/>
</dbReference>
<keyword evidence="6 14" id="KW-0560">Oxidoreductase</keyword>
<dbReference type="GO" id="GO:0034599">
    <property type="term" value="P:cellular response to oxidative stress"/>
    <property type="evidence" value="ECO:0007669"/>
    <property type="project" value="InterPro"/>
</dbReference>
<dbReference type="EMBL" id="NBII01000006">
    <property type="protein sequence ID" value="PAV17819.1"/>
    <property type="molecule type" value="Genomic_DNA"/>
</dbReference>
<comment type="cofactor">
    <cofactor evidence="11">
        <name>heme b</name>
        <dbReference type="ChEBI" id="CHEBI:60344"/>
    </cofactor>
    <text evidence="11">Binds 1 heme b (iron(II)-protoporphyrin IX) group per subunit.</text>
</comment>
<evidence type="ECO:0000256" key="7">
    <source>
        <dbReference type="ARBA" id="ARBA00023004"/>
    </source>
</evidence>
<dbReference type="Pfam" id="PF11895">
    <property type="entry name" value="Peroxidase_ext"/>
    <property type="match status" value="1"/>
</dbReference>
<keyword evidence="5 14" id="KW-0732">Signal</keyword>
<dbReference type="OrthoDB" id="2113341at2759"/>
<dbReference type="GO" id="GO:0042744">
    <property type="term" value="P:hydrogen peroxide catabolic process"/>
    <property type="evidence" value="ECO:0007669"/>
    <property type="project" value="TreeGrafter"/>
</dbReference>
<feature type="disulfide bond" evidence="13">
    <location>
        <begin position="252"/>
        <end position="316"/>
    </location>
</feature>
<evidence type="ECO:0000256" key="2">
    <source>
        <dbReference type="ARBA" id="ARBA00022559"/>
    </source>
</evidence>
<dbReference type="PRINTS" id="PR00458">
    <property type="entry name" value="PEROXIDASE"/>
</dbReference>
<dbReference type="PROSITE" id="PS50873">
    <property type="entry name" value="PEROXIDASE_4"/>
    <property type="match status" value="1"/>
</dbReference>
<organism evidence="16 17">
    <name type="scientific">Pyrrhoderma noxium</name>
    <dbReference type="NCBI Taxonomy" id="2282107"/>
    <lineage>
        <taxon>Eukaryota</taxon>
        <taxon>Fungi</taxon>
        <taxon>Dikarya</taxon>
        <taxon>Basidiomycota</taxon>
        <taxon>Agaricomycotina</taxon>
        <taxon>Agaricomycetes</taxon>
        <taxon>Hymenochaetales</taxon>
        <taxon>Hymenochaetaceae</taxon>
        <taxon>Pyrrhoderma</taxon>
    </lineage>
</organism>
<dbReference type="InterPro" id="IPR024589">
    <property type="entry name" value="Ligninase_C"/>
</dbReference>
<evidence type="ECO:0000313" key="16">
    <source>
        <dbReference type="EMBL" id="PAV17819.1"/>
    </source>
</evidence>
<feature type="binding site" evidence="11">
    <location>
        <position position="87"/>
    </location>
    <ligand>
        <name>Ca(2+)</name>
        <dbReference type="ChEBI" id="CHEBI:29108"/>
        <label>1</label>
    </ligand>
</feature>
<dbReference type="Proteomes" id="UP000217199">
    <property type="component" value="Unassembled WGS sequence"/>
</dbReference>
<dbReference type="GO" id="GO:0004601">
    <property type="term" value="F:peroxidase activity"/>
    <property type="evidence" value="ECO:0007669"/>
    <property type="project" value="UniProtKB-KW"/>
</dbReference>
<feature type="active site" description="Proton acceptor" evidence="10">
    <location>
        <position position="70"/>
    </location>
</feature>
<evidence type="ECO:0000256" key="14">
    <source>
        <dbReference type="RuleBase" id="RU363051"/>
    </source>
</evidence>
<keyword evidence="8 13" id="KW-1015">Disulfide bond</keyword>
<feature type="site" description="Transition state stabilizer" evidence="12">
    <location>
        <position position="66"/>
    </location>
</feature>
<proteinExistence type="inferred from homology"/>
<keyword evidence="3 11" id="KW-0349">Heme</keyword>
<feature type="binding site" evidence="11">
    <location>
        <position position="195"/>
    </location>
    <ligand>
        <name>Ca(2+)</name>
        <dbReference type="ChEBI" id="CHEBI:29108"/>
        <label>2</label>
    </ligand>
</feature>
<evidence type="ECO:0000256" key="5">
    <source>
        <dbReference type="ARBA" id="ARBA00022729"/>
    </source>
</evidence>
<dbReference type="Pfam" id="PF00141">
    <property type="entry name" value="peroxidase"/>
    <property type="match status" value="1"/>
</dbReference>
<feature type="binding site" description="axial binding residue" evidence="11">
    <location>
        <position position="194"/>
    </location>
    <ligand>
        <name>heme b</name>
        <dbReference type="ChEBI" id="CHEBI:60344"/>
    </ligand>
    <ligandPart>
        <name>Fe</name>
        <dbReference type="ChEBI" id="CHEBI:18248"/>
    </ligandPart>
</feature>
<protein>
    <recommendedName>
        <fullName evidence="14">Peroxidase</fullName>
        <ecNumber evidence="14">1.11.1.-</ecNumber>
    </recommendedName>
</protein>
<keyword evidence="17" id="KW-1185">Reference proteome</keyword>
<keyword evidence="7 11" id="KW-0408">Iron</keyword>
<gene>
    <name evidence="16" type="ORF">PNOK_0630500</name>
</gene>
<evidence type="ECO:0000256" key="8">
    <source>
        <dbReference type="ARBA" id="ARBA00023157"/>
    </source>
</evidence>
<dbReference type="STRING" id="2282107.A0A286UE76"/>
<evidence type="ECO:0000256" key="4">
    <source>
        <dbReference type="ARBA" id="ARBA00022723"/>
    </source>
</evidence>
<dbReference type="InterPro" id="IPR001621">
    <property type="entry name" value="Ligninase"/>
</dbReference>
<dbReference type="InterPro" id="IPR002016">
    <property type="entry name" value="Haem_peroxidase"/>
</dbReference>
<feature type="disulfide bond" evidence="13">
    <location>
        <begin position="57"/>
        <end position="139"/>
    </location>
</feature>
<keyword evidence="2 14" id="KW-0575">Peroxidase</keyword>
<keyword evidence="11 14" id="KW-0106">Calcium</keyword>
<dbReference type="InParanoid" id="A0A286UE76"/>
<dbReference type="Gene3D" id="1.10.420.10">
    <property type="entry name" value="Peroxidase, domain 2"/>
    <property type="match status" value="1"/>
</dbReference>
<evidence type="ECO:0000256" key="11">
    <source>
        <dbReference type="PIRSR" id="PIRSR601621-2"/>
    </source>
</evidence>
<feature type="signal peptide" evidence="14">
    <location>
        <begin position="1"/>
        <end position="18"/>
    </location>
</feature>
<evidence type="ECO:0000256" key="6">
    <source>
        <dbReference type="ARBA" id="ARBA00023002"/>
    </source>
</evidence>
<feature type="chain" id="PRO_5013429278" description="Peroxidase" evidence="14">
    <location>
        <begin position="19"/>
        <end position="341"/>
    </location>
</feature>
<evidence type="ECO:0000256" key="9">
    <source>
        <dbReference type="ARBA" id="ARBA00023180"/>
    </source>
</evidence>
<comment type="caution">
    <text evidence="16">The sequence shown here is derived from an EMBL/GenBank/DDBJ whole genome shotgun (WGS) entry which is preliminary data.</text>
</comment>
<feature type="disulfide bond" evidence="13">
    <location>
        <begin position="38"/>
        <end position="288"/>
    </location>
</feature>
<evidence type="ECO:0000259" key="15">
    <source>
        <dbReference type="PROSITE" id="PS50873"/>
    </source>
</evidence>